<accession>A0ABW0C350</accession>
<evidence type="ECO:0000256" key="2">
    <source>
        <dbReference type="ARBA" id="ARBA00022729"/>
    </source>
</evidence>
<feature type="coiled-coil region" evidence="3">
    <location>
        <begin position="60"/>
        <end position="109"/>
    </location>
</feature>
<dbReference type="Gene3D" id="3.30.910.20">
    <property type="entry name" value="Skp domain"/>
    <property type="match status" value="1"/>
</dbReference>
<evidence type="ECO:0000256" key="1">
    <source>
        <dbReference type="ARBA" id="ARBA00009091"/>
    </source>
</evidence>
<evidence type="ECO:0000313" key="6">
    <source>
        <dbReference type="EMBL" id="MFC5194627.1"/>
    </source>
</evidence>
<keyword evidence="2 5" id="KW-0732">Signal</keyword>
<evidence type="ECO:0000256" key="3">
    <source>
        <dbReference type="SAM" id="Coils"/>
    </source>
</evidence>
<comment type="caution">
    <text evidence="6">The sequence shown here is derived from an EMBL/GenBank/DDBJ whole genome shotgun (WGS) entry which is preliminary data.</text>
</comment>
<evidence type="ECO:0000313" key="7">
    <source>
        <dbReference type="Proteomes" id="UP001596162"/>
    </source>
</evidence>
<gene>
    <name evidence="6" type="ORF">ACFPH8_04720</name>
</gene>
<proteinExistence type="inferred from homology"/>
<feature type="compositionally biased region" description="Acidic residues" evidence="4">
    <location>
        <begin position="256"/>
        <end position="269"/>
    </location>
</feature>
<dbReference type="Pfam" id="PF03938">
    <property type="entry name" value="OmpH"/>
    <property type="match status" value="1"/>
</dbReference>
<evidence type="ECO:0000256" key="5">
    <source>
        <dbReference type="SAM" id="SignalP"/>
    </source>
</evidence>
<sequence>MKQMKLKVLFLVATVFMLSMSSFAQRGVRIGYIDTEYILENVPEYQQATSQLETKVQKWKSEIEQQLGTIAQKRKDLSNEKALLTKELIAEREEDIAFEEKEILDYQQKRFGPNGDLMIQKKQLIQPIQDQIFSAVQDIAEAKKYDFVFDKSADVVMLYSAKRYDFSEQVIRSLTRSAKRTQAGSRAEKQAAQDEDLVIEVDEELEAKQEAADERKNEIMNEREARKLAAQKRRDSIIEARNLAREEKLNSRNQDNEADEAEDEVEETTVTENNKNNTDSEEVKTPEQIAEERRQEKLDDRARRKQELEERKQRILAEREQARLEREKARNNTNEDTPDEDEGDN</sequence>
<dbReference type="Proteomes" id="UP001596162">
    <property type="component" value="Unassembled WGS sequence"/>
</dbReference>
<dbReference type="PANTHER" id="PTHR35089">
    <property type="entry name" value="CHAPERONE PROTEIN SKP"/>
    <property type="match status" value="1"/>
</dbReference>
<dbReference type="SMART" id="SM00935">
    <property type="entry name" value="OmpH"/>
    <property type="match status" value="1"/>
</dbReference>
<name>A0ABW0C350_9FLAO</name>
<feature type="signal peptide" evidence="5">
    <location>
        <begin position="1"/>
        <end position="24"/>
    </location>
</feature>
<comment type="similarity">
    <text evidence="1">Belongs to the Skp family.</text>
</comment>
<feature type="chain" id="PRO_5045849717" evidence="5">
    <location>
        <begin position="25"/>
        <end position="345"/>
    </location>
</feature>
<keyword evidence="3" id="KW-0175">Coiled coil</keyword>
<dbReference type="InterPro" id="IPR024930">
    <property type="entry name" value="Skp_dom_sf"/>
</dbReference>
<dbReference type="EMBL" id="JBHSLA010000001">
    <property type="protein sequence ID" value="MFC5194627.1"/>
    <property type="molecule type" value="Genomic_DNA"/>
</dbReference>
<keyword evidence="7" id="KW-1185">Reference proteome</keyword>
<dbReference type="InterPro" id="IPR005632">
    <property type="entry name" value="Chaperone_Skp"/>
</dbReference>
<evidence type="ECO:0000256" key="4">
    <source>
        <dbReference type="SAM" id="MobiDB-lite"/>
    </source>
</evidence>
<organism evidence="6 7">
    <name type="scientific">Bizionia hallyeonensis</name>
    <dbReference type="NCBI Taxonomy" id="1123757"/>
    <lineage>
        <taxon>Bacteria</taxon>
        <taxon>Pseudomonadati</taxon>
        <taxon>Bacteroidota</taxon>
        <taxon>Flavobacteriia</taxon>
        <taxon>Flavobacteriales</taxon>
        <taxon>Flavobacteriaceae</taxon>
        <taxon>Bizionia</taxon>
    </lineage>
</organism>
<dbReference type="SUPFAM" id="SSF111384">
    <property type="entry name" value="OmpH-like"/>
    <property type="match status" value="1"/>
</dbReference>
<feature type="region of interest" description="Disordered" evidence="4">
    <location>
        <begin position="246"/>
        <end position="345"/>
    </location>
</feature>
<protein>
    <submittedName>
        <fullName evidence="6">OmpH family outer membrane protein</fullName>
    </submittedName>
</protein>
<feature type="compositionally biased region" description="Basic and acidic residues" evidence="4">
    <location>
        <begin position="281"/>
        <end position="330"/>
    </location>
</feature>
<reference evidence="7" key="1">
    <citation type="journal article" date="2019" name="Int. J. Syst. Evol. Microbiol.">
        <title>The Global Catalogue of Microorganisms (GCM) 10K type strain sequencing project: providing services to taxonomists for standard genome sequencing and annotation.</title>
        <authorList>
            <consortium name="The Broad Institute Genomics Platform"/>
            <consortium name="The Broad Institute Genome Sequencing Center for Infectious Disease"/>
            <person name="Wu L."/>
            <person name="Ma J."/>
        </authorList>
    </citation>
    <scope>NUCLEOTIDE SEQUENCE [LARGE SCALE GENOMIC DNA]</scope>
    <source>
        <strain evidence="7">JCM 17978</strain>
    </source>
</reference>
<feature type="compositionally biased region" description="Acidic residues" evidence="4">
    <location>
        <begin position="336"/>
        <end position="345"/>
    </location>
</feature>
<dbReference type="PANTHER" id="PTHR35089:SF1">
    <property type="entry name" value="CHAPERONE PROTEIN SKP"/>
    <property type="match status" value="1"/>
</dbReference>